<reference evidence="4" key="1">
    <citation type="submission" date="2020-06" db="EMBL/GenBank/DDBJ databases">
        <authorList>
            <person name="Li T."/>
            <person name="Hu X."/>
            <person name="Zhang T."/>
            <person name="Song X."/>
            <person name="Zhang H."/>
            <person name="Dai N."/>
            <person name="Sheng W."/>
            <person name="Hou X."/>
            <person name="Wei L."/>
        </authorList>
    </citation>
    <scope>NUCLEOTIDE SEQUENCE</scope>
    <source>
        <strain evidence="4">KEN1</strain>
        <tissue evidence="4">Leaf</tissue>
    </source>
</reference>
<keyword evidence="3" id="KW-0732">Signal</keyword>
<keyword evidence="1" id="KW-0175">Coiled coil</keyword>
<name>A0AAW2SR84_9LAMI</name>
<evidence type="ECO:0000313" key="4">
    <source>
        <dbReference type="EMBL" id="KAL0394943.1"/>
    </source>
</evidence>
<proteinExistence type="predicted"/>
<comment type="caution">
    <text evidence="4">The sequence shown here is derived from an EMBL/GenBank/DDBJ whole genome shotgun (WGS) entry which is preliminary data.</text>
</comment>
<feature type="coiled-coil region" evidence="1">
    <location>
        <begin position="156"/>
        <end position="204"/>
    </location>
</feature>
<dbReference type="EMBL" id="JACGWN010000016">
    <property type="protein sequence ID" value="KAL0394943.1"/>
    <property type="molecule type" value="Genomic_DNA"/>
</dbReference>
<organism evidence="4">
    <name type="scientific">Sesamum latifolium</name>
    <dbReference type="NCBI Taxonomy" id="2727402"/>
    <lineage>
        <taxon>Eukaryota</taxon>
        <taxon>Viridiplantae</taxon>
        <taxon>Streptophyta</taxon>
        <taxon>Embryophyta</taxon>
        <taxon>Tracheophyta</taxon>
        <taxon>Spermatophyta</taxon>
        <taxon>Magnoliopsida</taxon>
        <taxon>eudicotyledons</taxon>
        <taxon>Gunneridae</taxon>
        <taxon>Pentapetalae</taxon>
        <taxon>asterids</taxon>
        <taxon>lamiids</taxon>
        <taxon>Lamiales</taxon>
        <taxon>Pedaliaceae</taxon>
        <taxon>Sesamum</taxon>
    </lineage>
</organism>
<gene>
    <name evidence="4" type="ORF">Slati_4460500</name>
</gene>
<evidence type="ECO:0000256" key="3">
    <source>
        <dbReference type="SAM" id="SignalP"/>
    </source>
</evidence>
<reference evidence="4" key="2">
    <citation type="journal article" date="2024" name="Plant">
        <title>Genomic evolution and insights into agronomic trait innovations of Sesamum species.</title>
        <authorList>
            <person name="Miao H."/>
            <person name="Wang L."/>
            <person name="Qu L."/>
            <person name="Liu H."/>
            <person name="Sun Y."/>
            <person name="Le M."/>
            <person name="Wang Q."/>
            <person name="Wei S."/>
            <person name="Zheng Y."/>
            <person name="Lin W."/>
            <person name="Duan Y."/>
            <person name="Cao H."/>
            <person name="Xiong S."/>
            <person name="Wang X."/>
            <person name="Wei L."/>
            <person name="Li C."/>
            <person name="Ma Q."/>
            <person name="Ju M."/>
            <person name="Zhao R."/>
            <person name="Li G."/>
            <person name="Mu C."/>
            <person name="Tian Q."/>
            <person name="Mei H."/>
            <person name="Zhang T."/>
            <person name="Gao T."/>
            <person name="Zhang H."/>
        </authorList>
    </citation>
    <scope>NUCLEOTIDE SEQUENCE</scope>
    <source>
        <strain evidence="4">KEN1</strain>
    </source>
</reference>
<feature type="chain" id="PRO_5043632432" evidence="3">
    <location>
        <begin position="19"/>
        <end position="211"/>
    </location>
</feature>
<feature type="signal peptide" evidence="3">
    <location>
        <begin position="1"/>
        <end position="18"/>
    </location>
</feature>
<accession>A0AAW2SR84</accession>
<feature type="compositionally biased region" description="Low complexity" evidence="2">
    <location>
        <begin position="35"/>
        <end position="52"/>
    </location>
</feature>
<sequence length="211" mass="23002">MSIRLLLLLQLSGPPGGPRPRVTRKVNGPPLLCWRSKPSSSAFLRSSSARPTSTPPPPPFPRDLGVGSSKSPPSSAGEVYTHLMLFLEKDGAPGRAADLMKGALPVGNMRLMSSLSSEDLDHMLTLVLANVHSFTRRESLSRASGGPGRSQGDAFARKLEEKVDRLQGEVDDLKEAKKEAMARYQKAEKEVKLLQREAKAQLEEHAEELRA</sequence>
<protein>
    <submittedName>
        <fullName evidence="4">Uncharacterized protein</fullName>
    </submittedName>
</protein>
<feature type="region of interest" description="Disordered" evidence="2">
    <location>
        <begin position="12"/>
        <end position="75"/>
    </location>
</feature>
<evidence type="ECO:0000256" key="2">
    <source>
        <dbReference type="SAM" id="MobiDB-lite"/>
    </source>
</evidence>
<evidence type="ECO:0000256" key="1">
    <source>
        <dbReference type="SAM" id="Coils"/>
    </source>
</evidence>
<dbReference type="AlphaFoldDB" id="A0AAW2SR84"/>